<evidence type="ECO:0000256" key="1">
    <source>
        <dbReference type="SAM" id="MobiDB-lite"/>
    </source>
</evidence>
<protein>
    <submittedName>
        <fullName evidence="2">Uncharacterized protein</fullName>
    </submittedName>
</protein>
<feature type="compositionally biased region" description="Polar residues" evidence="1">
    <location>
        <begin position="16"/>
        <end position="27"/>
    </location>
</feature>
<gene>
    <name evidence="2" type="ORF">GO984_21395</name>
</gene>
<feature type="region of interest" description="Disordered" evidence="1">
    <location>
        <begin position="1"/>
        <end position="36"/>
    </location>
</feature>
<keyword evidence="3" id="KW-1185">Reference proteome</keyword>
<proteinExistence type="predicted"/>
<dbReference type="AlphaFoldDB" id="A0A6L6WMY6"/>
<evidence type="ECO:0000313" key="3">
    <source>
        <dbReference type="Proteomes" id="UP000478892"/>
    </source>
</evidence>
<reference evidence="2 3" key="1">
    <citation type="submission" date="2019-12" db="EMBL/GenBank/DDBJ databases">
        <authorList>
            <person name="Zhang Y.-J."/>
        </authorList>
    </citation>
    <scope>NUCLEOTIDE SEQUENCE [LARGE SCALE GENOMIC DNA]</scope>
    <source>
        <strain evidence="2 3">CY05</strain>
    </source>
</reference>
<name>A0A6L6WMY6_9RHOB</name>
<sequence>MGHSNYDYSHPPKTQAEGSSSEITLPSASRADRKVTGASKGHCVASTVLGRGAGFKVQAESNLELANLLVLNARRDVTYLKEQARFDWRDDTGKARTHFFDAFVIFNEAQQVAVTVKPMVRLKSGRFLDEIREISRHAVNSNFCDNVRLITERDIDPIQLRNAAMYRSIREADEEADQRALEVVGSLRGAVELRELTIQTGLSARGYRALIRLCRDGLLVPESNVVISPTTKLISKDL</sequence>
<dbReference type="Proteomes" id="UP000478892">
    <property type="component" value="Unassembled WGS sequence"/>
</dbReference>
<dbReference type="RefSeq" id="WP_157024584.1">
    <property type="nucleotide sequence ID" value="NZ_WQLV01000019.1"/>
</dbReference>
<organism evidence="2 3">
    <name type="scientific">Parasedimentitalea huanghaiensis</name>
    <dbReference type="NCBI Taxonomy" id="2682100"/>
    <lineage>
        <taxon>Bacteria</taxon>
        <taxon>Pseudomonadati</taxon>
        <taxon>Pseudomonadota</taxon>
        <taxon>Alphaproteobacteria</taxon>
        <taxon>Rhodobacterales</taxon>
        <taxon>Paracoccaceae</taxon>
        <taxon>Parasedimentitalea</taxon>
    </lineage>
</organism>
<dbReference type="EMBL" id="WQLV01000019">
    <property type="protein sequence ID" value="MVO18379.1"/>
    <property type="molecule type" value="Genomic_DNA"/>
</dbReference>
<comment type="caution">
    <text evidence="2">The sequence shown here is derived from an EMBL/GenBank/DDBJ whole genome shotgun (WGS) entry which is preliminary data.</text>
</comment>
<accession>A0A6L6WMY6</accession>
<evidence type="ECO:0000313" key="2">
    <source>
        <dbReference type="EMBL" id="MVO18379.1"/>
    </source>
</evidence>